<dbReference type="FunFam" id="3.30.450.40:FF:000083">
    <property type="entry name" value="Sensor histidine kinase/response regulator, putative (AFU_orthologue AFUA_4G00660)"/>
    <property type="match status" value="1"/>
</dbReference>
<feature type="compositionally biased region" description="Basic residues" evidence="8">
    <location>
        <begin position="1953"/>
        <end position="1962"/>
    </location>
</feature>
<dbReference type="Pfam" id="PF00501">
    <property type="entry name" value="AMP-binding"/>
    <property type="match status" value="1"/>
</dbReference>
<dbReference type="SUPFAM" id="SSF81606">
    <property type="entry name" value="PP2C-like"/>
    <property type="match status" value="1"/>
</dbReference>
<feature type="compositionally biased region" description="Polar residues" evidence="8">
    <location>
        <begin position="21"/>
        <end position="30"/>
    </location>
</feature>
<feature type="compositionally biased region" description="Polar residues" evidence="8">
    <location>
        <begin position="1998"/>
        <end position="2010"/>
    </location>
</feature>
<evidence type="ECO:0000313" key="12">
    <source>
        <dbReference type="EMBL" id="KAF7170994.1"/>
    </source>
</evidence>
<organism evidence="12 13">
    <name type="scientific">Aspergillus hiratsukae</name>
    <dbReference type="NCBI Taxonomy" id="1194566"/>
    <lineage>
        <taxon>Eukaryota</taxon>
        <taxon>Fungi</taxon>
        <taxon>Dikarya</taxon>
        <taxon>Ascomycota</taxon>
        <taxon>Pezizomycotina</taxon>
        <taxon>Eurotiomycetes</taxon>
        <taxon>Eurotiomycetidae</taxon>
        <taxon>Eurotiales</taxon>
        <taxon>Aspergillaceae</taxon>
        <taxon>Aspergillus</taxon>
        <taxon>Aspergillus subgen. Fumigati</taxon>
    </lineage>
</organism>
<dbReference type="SUPFAM" id="SSF81383">
    <property type="entry name" value="F-box domain"/>
    <property type="match status" value="1"/>
</dbReference>
<dbReference type="GO" id="GO:0004721">
    <property type="term" value="F:phosphoprotein phosphatase activity"/>
    <property type="evidence" value="ECO:0007669"/>
    <property type="project" value="UniProtKB-KW"/>
</dbReference>
<evidence type="ECO:0000256" key="4">
    <source>
        <dbReference type="ARBA" id="ARBA00022801"/>
    </source>
</evidence>
<dbReference type="SMART" id="SM00256">
    <property type="entry name" value="FBOX"/>
    <property type="match status" value="1"/>
</dbReference>
<dbReference type="Gene3D" id="1.10.287.130">
    <property type="match status" value="1"/>
</dbReference>
<dbReference type="SUPFAM" id="SSF51735">
    <property type="entry name" value="NAD(P)-binding Rossmann-fold domains"/>
    <property type="match status" value="1"/>
</dbReference>
<feature type="compositionally biased region" description="Basic and acidic residues" evidence="8">
    <location>
        <begin position="1980"/>
        <end position="1989"/>
    </location>
</feature>
<feature type="modified residue" description="4-aspartylphosphate" evidence="6">
    <location>
        <position position="2794"/>
    </location>
</feature>
<dbReference type="Pfam" id="PF02518">
    <property type="entry name" value="HATPase_c"/>
    <property type="match status" value="1"/>
</dbReference>
<evidence type="ECO:0000256" key="2">
    <source>
        <dbReference type="ARBA" id="ARBA00022553"/>
    </source>
</evidence>
<dbReference type="InterPro" id="IPR001932">
    <property type="entry name" value="PPM-type_phosphatase-like_dom"/>
</dbReference>
<dbReference type="InterPro" id="IPR004358">
    <property type="entry name" value="Sig_transdc_His_kin-like_C"/>
</dbReference>
<evidence type="ECO:0000256" key="3">
    <source>
        <dbReference type="ARBA" id="ARBA00022723"/>
    </source>
</evidence>
<dbReference type="InterPro" id="IPR001810">
    <property type="entry name" value="F-box_dom"/>
</dbReference>
<protein>
    <submittedName>
        <fullName evidence="12">Uncharacterized protein</fullName>
    </submittedName>
</protein>
<dbReference type="Gene3D" id="3.30.450.40">
    <property type="match status" value="1"/>
</dbReference>
<keyword evidence="4 7" id="KW-0378">Hydrolase</keyword>
<feature type="domain" description="Histidine kinase" evidence="9">
    <location>
        <begin position="2266"/>
        <end position="2529"/>
    </location>
</feature>
<comment type="caution">
    <text evidence="12">The sequence shown here is derived from an EMBL/GenBank/DDBJ whole genome shotgun (WGS) entry which is preliminary data.</text>
</comment>
<dbReference type="InterPro" id="IPR036890">
    <property type="entry name" value="HATPase_C_sf"/>
</dbReference>
<evidence type="ECO:0000259" key="9">
    <source>
        <dbReference type="PROSITE" id="PS50109"/>
    </source>
</evidence>
<dbReference type="InterPro" id="IPR029016">
    <property type="entry name" value="GAF-like_dom_sf"/>
</dbReference>
<dbReference type="InterPro" id="IPR036457">
    <property type="entry name" value="PPM-type-like_dom_sf"/>
</dbReference>
<dbReference type="Gene3D" id="3.40.50.720">
    <property type="entry name" value="NAD(P)-binding Rossmann-like Domain"/>
    <property type="match status" value="1"/>
</dbReference>
<dbReference type="InterPro" id="IPR036097">
    <property type="entry name" value="HisK_dim/P_sf"/>
</dbReference>
<dbReference type="Pfam" id="PF00481">
    <property type="entry name" value="PP2C"/>
    <property type="match status" value="1"/>
</dbReference>
<reference evidence="12" key="1">
    <citation type="submission" date="2020-06" db="EMBL/GenBank/DDBJ databases">
        <title>Draft genome sequences of strains closely related to Aspergillus parafelis and Aspergillus hiratsukae.</title>
        <authorList>
            <person name="Dos Santos R.A.C."/>
            <person name="Rivero-Menendez O."/>
            <person name="Steenwyk J.L."/>
            <person name="Mead M.E."/>
            <person name="Goldman G.H."/>
            <person name="Alastruey-Izquierdo A."/>
            <person name="Rokas A."/>
        </authorList>
    </citation>
    <scope>NUCLEOTIDE SEQUENCE</scope>
    <source>
        <strain evidence="12">CNM-CM6106</strain>
    </source>
</reference>
<dbReference type="PROSITE" id="PS50109">
    <property type="entry name" value="HIS_KIN"/>
    <property type="match status" value="1"/>
</dbReference>
<dbReference type="Pfam" id="PF23562">
    <property type="entry name" value="AMP-binding_C_3"/>
    <property type="match status" value="1"/>
</dbReference>
<feature type="region of interest" description="Disordered" evidence="8">
    <location>
        <begin position="2326"/>
        <end position="2349"/>
    </location>
</feature>
<proteinExistence type="inferred from homology"/>
<dbReference type="SMART" id="SM00388">
    <property type="entry name" value="HisKA"/>
    <property type="match status" value="1"/>
</dbReference>
<dbReference type="PROSITE" id="PS01032">
    <property type="entry name" value="PPM_1"/>
    <property type="match status" value="1"/>
</dbReference>
<dbReference type="InterPro" id="IPR003661">
    <property type="entry name" value="HisK_dim/P_dom"/>
</dbReference>
<evidence type="ECO:0000256" key="1">
    <source>
        <dbReference type="ARBA" id="ARBA00022450"/>
    </source>
</evidence>
<dbReference type="SUPFAM" id="SSF55781">
    <property type="entry name" value="GAF domain-like"/>
    <property type="match status" value="1"/>
</dbReference>
<evidence type="ECO:0000259" key="10">
    <source>
        <dbReference type="PROSITE" id="PS50110"/>
    </source>
</evidence>
<dbReference type="Pfam" id="PF07993">
    <property type="entry name" value="NAD_binding_4"/>
    <property type="match status" value="1"/>
</dbReference>
<dbReference type="Pfam" id="PF00512">
    <property type="entry name" value="HisKA"/>
    <property type="match status" value="1"/>
</dbReference>
<feature type="region of interest" description="Disordered" evidence="8">
    <location>
        <begin position="1621"/>
        <end position="1640"/>
    </location>
</feature>
<feature type="region of interest" description="Disordered" evidence="8">
    <location>
        <begin position="1893"/>
        <end position="2010"/>
    </location>
</feature>
<dbReference type="SUPFAM" id="SSF56801">
    <property type="entry name" value="Acetyl-CoA synthetase-like"/>
    <property type="match status" value="1"/>
</dbReference>
<evidence type="ECO:0000256" key="8">
    <source>
        <dbReference type="SAM" id="MobiDB-lite"/>
    </source>
</evidence>
<feature type="compositionally biased region" description="Basic and acidic residues" evidence="8">
    <location>
        <begin position="1903"/>
        <end position="1913"/>
    </location>
</feature>
<dbReference type="Pfam" id="PF24969">
    <property type="entry name" value="LRR_15"/>
    <property type="match status" value="1"/>
</dbReference>
<dbReference type="Gene3D" id="3.40.50.2300">
    <property type="match status" value="1"/>
</dbReference>
<evidence type="ECO:0000256" key="5">
    <source>
        <dbReference type="ARBA" id="ARBA00022912"/>
    </source>
</evidence>
<dbReference type="InterPro" id="IPR005467">
    <property type="entry name" value="His_kinase_dom"/>
</dbReference>
<dbReference type="Gene3D" id="3.30.565.10">
    <property type="entry name" value="Histidine kinase-like ATPase, C-terminal domain"/>
    <property type="match status" value="1"/>
</dbReference>
<dbReference type="Gene3D" id="1.20.1280.50">
    <property type="match status" value="1"/>
</dbReference>
<dbReference type="SMART" id="SM00332">
    <property type="entry name" value="PP2Cc"/>
    <property type="match status" value="1"/>
</dbReference>
<dbReference type="GO" id="GO:0046872">
    <property type="term" value="F:metal ion binding"/>
    <property type="evidence" value="ECO:0007669"/>
    <property type="project" value="UniProtKB-KW"/>
</dbReference>
<feature type="region of interest" description="Disordered" evidence="8">
    <location>
        <begin position="2677"/>
        <end position="2702"/>
    </location>
</feature>
<dbReference type="CDD" id="cd00082">
    <property type="entry name" value="HisKA"/>
    <property type="match status" value="1"/>
</dbReference>
<dbReference type="PROSITE" id="PS50110">
    <property type="entry name" value="RESPONSE_REGULATORY"/>
    <property type="match status" value="1"/>
</dbReference>
<dbReference type="Pfam" id="PF12937">
    <property type="entry name" value="F-box-like"/>
    <property type="match status" value="1"/>
</dbReference>
<dbReference type="SUPFAM" id="SSF52172">
    <property type="entry name" value="CheY-like"/>
    <property type="match status" value="1"/>
</dbReference>
<dbReference type="EMBL" id="JACBAF010001957">
    <property type="protein sequence ID" value="KAF7170994.1"/>
    <property type="molecule type" value="Genomic_DNA"/>
</dbReference>
<dbReference type="SMART" id="SM00448">
    <property type="entry name" value="REC"/>
    <property type="match status" value="1"/>
</dbReference>
<feature type="domain" description="PPM-type phosphatase" evidence="11">
    <location>
        <begin position="15"/>
        <end position="310"/>
    </location>
</feature>
<dbReference type="CDD" id="cd17546">
    <property type="entry name" value="REC_hyHK_CKI1_RcsC-like"/>
    <property type="match status" value="1"/>
</dbReference>
<dbReference type="InterPro" id="IPR000222">
    <property type="entry name" value="PP2C_BS"/>
</dbReference>
<feature type="domain" description="Response regulatory" evidence="10">
    <location>
        <begin position="2745"/>
        <end position="2864"/>
    </location>
</feature>
<dbReference type="PRINTS" id="PR00344">
    <property type="entry name" value="BCTRLSENSOR"/>
</dbReference>
<evidence type="ECO:0000256" key="6">
    <source>
        <dbReference type="PROSITE-ProRule" id="PRU00169"/>
    </source>
</evidence>
<dbReference type="InterPro" id="IPR036291">
    <property type="entry name" value="NAD(P)-bd_dom_sf"/>
</dbReference>
<keyword evidence="5 7" id="KW-0904">Protein phosphatase</keyword>
<dbReference type="PROSITE" id="PS51746">
    <property type="entry name" value="PPM_2"/>
    <property type="match status" value="1"/>
</dbReference>
<dbReference type="InterPro" id="IPR013120">
    <property type="entry name" value="FAR_NAD-bd"/>
</dbReference>
<dbReference type="Gene3D" id="3.60.40.10">
    <property type="entry name" value="PPM-type phosphatase domain"/>
    <property type="match status" value="1"/>
</dbReference>
<dbReference type="SUPFAM" id="SSF55874">
    <property type="entry name" value="ATPase domain of HSP90 chaperone/DNA topoisomerase II/histidine kinase"/>
    <property type="match status" value="1"/>
</dbReference>
<dbReference type="Gene3D" id="3.80.10.10">
    <property type="entry name" value="Ribonuclease Inhibitor"/>
    <property type="match status" value="1"/>
</dbReference>
<dbReference type="SUPFAM" id="SSF47384">
    <property type="entry name" value="Homodimeric domain of signal transducing histidine kinase"/>
    <property type="match status" value="1"/>
</dbReference>
<evidence type="ECO:0000313" key="13">
    <source>
        <dbReference type="Proteomes" id="UP000662466"/>
    </source>
</evidence>
<dbReference type="InterPro" id="IPR000873">
    <property type="entry name" value="AMP-dep_synth/lig_dom"/>
</dbReference>
<sequence>MGSKAQSNHAVKLRGAGGASAQGTRPSQQDQYTIILPDQIPKATISDELAIFAVYDGHGSRKVAQHAKGNIRELLFQGGALAAGRYEDAIREAIQKEEEMLLEECQDGEEKFAISGSTVSMVIVNLTKGVLVVGNLGDSHVLMGESDITGQLETVRRLTQDHKPDNPREKERIEDAGGMVNYAFDTARIGALNMSRALGDLQYKNPLNNDTAGPSTAGQELAAMTPSIEQGNFLSTEPSITQVDLKKDRRYILALTTDGVTNVLEDNVIINEIKTRHEGGLGVQQVADELVGDVAEGLRRDNATFECIRYGDNDEHYAYEETWETAADDTFAIIHTTGSTGMPKPVLMPQSSIAAVDAHRLVSSRVGKKSVLEILAEADMPFLGFPLFHTAGLLQCCFLLLSCCTLILPNPNKPVSRHMVREIFKTSEADAALLPPSVLDDVAQDEQLIQDLSRCRYIMFGSIRARTGDALSQRVRLINSIGSAECGSFVQFPVESEHWNCYHFSEELNGIQWRRFDPQPDKYEMIITRSDAASEFQAVFKNFPDLNEFETKDLFSKHETIQDYWVYEGRRDDVVVLSTGEHLNPLDIESAICEKPSIQGALVFGSGLPNPGLLIELDNPKENEQLEEIKQRVMDILRDTYRRSPDFVRIPQGNIVFANRDKPFVRTPKGTVQRRHTLQAYQKEIDALFEPSRGGFDDQHLSLDLSSEEAFAGSLVKAVAKITDTDGLETDSDFFEAGMNSQQAEMVTANVRDAIRKEPNCGLDERKLNEDPIYSQTSPTKLASYMFRPSQASRDRQDDRLQAMSRMIDKYISSLPSTGTEVQHQPHNQEHILLTGSTGFVGSRLLRALCRRASPKKITCINRKNTARSTSKATETMNGSPSSTEVPTVQYLTGDLSAEKLGLEEQTYAELADSVTTIVHCQWPVTFKQPLSFFEPQFQALVNLVHFVVASKLQPQIIFLSSISTVANWDHDSPVSETLLTPLEYAQTGYGESKLIASLLLHKAGELAGVRASICRLGQVAGPVHTDGLWPVRDWFPILLRSSRIIGYLPDSLGSQGHLDWIPVDILSELLADLTEVDGRELPSEQVTSYYHFVNPNRATWESIVPTVLDELEGKCKTTTLSDWVKKLEQHSARPEKSDEQPPGVQLLDFYRSLEDRPLEMETQHTRQRITAIRNISPKMDTLPVEIILAIGSHLCDVEDRLQLLRVCRRWRALFLEVTYNHVYVGGPQIEPLTKVILANPRIGAAIRNLSLGWWNSYIDRHRQKSESDDTLPAAVKELVDQISKSPEEGRDWTADLQVGNEEAWLALLLASVPNLIALSGHYFHDAPTVTQVVARAARKEPPFDRRPALQRLESLHITSDDSKTAYPHWQFLPFFHLPSLRDVDLSGVYEIKHPAVSSASGTSPVESLALEYNCNGRNGMREFVTSCANLKQFKYQHDHKEIWGESYVDFQPRKFYRALLTQKHSLEVLHLSDDGDVAGAGEGDLSDDEDDDGPEAYDRWFGSLAEFSQLQDLRIRVQNLLNYHDRDKHEFIVLKGILPPSLRSLHVAECLEQHCSVLVPNLQGLLHKEQFPSLEQISISAGLAEEIPEEPKPGCIRGVRIPESFKEMFVEVAEMSDRVGMDSPASSNQGHDGGPRKYAFNREGAREREMHLYLPYWGFSDSEKFAQQSIGKHPNVSRDNVLTVFAQLAALRMHASRALISLFDKTMQHVVAEATPDLSLRAADGRDRADALWLGVRRLPRQKVTMCYYAVKSFIEEGRDIFVANDLTSDDRFKNHPSVTGHPHNKFYVSVPITSPDDYVIGSLAVLDDRPRDGVTEEQAHLLKELSATIMDHLLCQRAMREEYREEKMVRALGLFVKGKSDLNEWFDSGDARDKKYGGQFAQLNQRLEKLQVSRSSGQDGEDGKSEDGKDGQDDDAGDDGNPGKDDNAGDGGNDQDKEMAKAGKAGNAGNHGHHGNHGRHGSPVQRFKQDGEEEADEEVPRDKPDGKSHKKHRPTLSPTTSQLQDTLAPSNVRSVVNRAASMIYQALDVEGAMFIDASVYARRQTVGFTDSKLDDPEAYSLQRQADNGEEEQGATPSNPESRSDTDASDGDSQSRSLVLGHYTSSTSEGGVNLKDSHYVSLSGGFVSHLIDQYPRGKIFHIEEDGSISLSYEGLADEMHYSQSGNRGAMSTEPEKKDVQQETMDIKEMMKVLPDARCIAVYPVWDFQRGRWFTVCVVWTNDPGRVLSEPKDLTYLAAFSNTVMAEVSRLDLEAADRAKSDFISSISHELRSPLHGLLGTVELLQEMVNSYAQKSLIETVYSCGRTLLDTLNHLLDYAKINTLTRPRPSDRAGGHGSDVSKPQTAVPGSLQDENLSVLVQEVVEGLLAGAEYQRRGANGDSDALAKKEDLGPKNRLITIVDIEWQDSWQFSVYAGAWRRVVMNLFGNALKYTQTGYIRLRMRRDSLLVDGKRTPAIRMTFSDSGRGMSKDFLTNHLYSAFLQEDTTSPGLGVGLHLVHQIVKSLKGQIKFSSEVGKGTDVDVVLPIEMPEQSSPSSPRSFAPLKEQLSGKTVSLFTRSSKLGDLGFDSRVFDRIRTSLGRMVSGWFGLRVLTPDELDSSKPDFAIVTEHEYRNYYIEGSNEPKPDSGEIQPALPLIVLSARTSSWKTLGESVEDSVIFLTQPVSPKTLATAFEHCLGQPERSSTSTPRKLPSPVPPEDKIPDAEKMFEGRRNGEKDRVLDSVLGRTVNGEAGQQQPSDRKGGKNILLVEDNQVNLKIVEMCVKTAGFAYDTAKNGLEALEKFKADTYDAVVMDISMPVMDGLTATRQMRLFERKTKRPPTTIIILTAVLSASMQHEAMMSGVNLFLTKPTPLKQLKEILRNLSDGKDVSQN</sequence>
<dbReference type="Pfam" id="PF00072">
    <property type="entry name" value="Response_reg"/>
    <property type="match status" value="1"/>
</dbReference>
<keyword evidence="3" id="KW-0479">Metal-binding</keyword>
<dbReference type="CDD" id="cd09917">
    <property type="entry name" value="F-box_SF"/>
    <property type="match status" value="1"/>
</dbReference>
<dbReference type="GO" id="GO:0000155">
    <property type="term" value="F:phosphorelay sensor kinase activity"/>
    <property type="evidence" value="ECO:0007669"/>
    <property type="project" value="InterPro"/>
</dbReference>
<dbReference type="InterPro" id="IPR032675">
    <property type="entry name" value="LRR_dom_sf"/>
</dbReference>
<dbReference type="PROSITE" id="PS00455">
    <property type="entry name" value="AMP_BINDING"/>
    <property type="match status" value="1"/>
</dbReference>
<dbReference type="PANTHER" id="PTHR43439">
    <property type="entry name" value="PHENYLACETATE-COENZYME A LIGASE"/>
    <property type="match status" value="1"/>
</dbReference>
<feature type="region of interest" description="Disordered" evidence="8">
    <location>
        <begin position="2065"/>
        <end position="2097"/>
    </location>
</feature>
<evidence type="ECO:0000256" key="7">
    <source>
        <dbReference type="RuleBase" id="RU003465"/>
    </source>
</evidence>
<accession>A0A8H6QEA5</accession>
<dbReference type="SMART" id="SM00387">
    <property type="entry name" value="HATPase_c"/>
    <property type="match status" value="1"/>
</dbReference>
<feature type="region of interest" description="Disordered" evidence="8">
    <location>
        <begin position="1"/>
        <end position="30"/>
    </location>
</feature>
<keyword evidence="2 6" id="KW-0597">Phosphoprotein</keyword>
<name>A0A8H6QEA5_9EURO</name>
<dbReference type="InterPro" id="IPR020845">
    <property type="entry name" value="AMP-binding_CS"/>
</dbReference>
<dbReference type="InterPro" id="IPR042099">
    <property type="entry name" value="ANL_N_sf"/>
</dbReference>
<dbReference type="FunFam" id="1.10.287.130:FF:000023">
    <property type="entry name" value="Sensor histidine kinase/response regulator, putative"/>
    <property type="match status" value="1"/>
</dbReference>
<dbReference type="InterPro" id="IPR056867">
    <property type="entry name" value="LRR_15"/>
</dbReference>
<dbReference type="InterPro" id="IPR011006">
    <property type="entry name" value="CheY-like_superfamily"/>
</dbReference>
<keyword evidence="1" id="KW-0596">Phosphopantetheine</keyword>
<dbReference type="InterPro" id="IPR003594">
    <property type="entry name" value="HATPase_dom"/>
</dbReference>
<dbReference type="InterPro" id="IPR051414">
    <property type="entry name" value="Adenylate-forming_Reductase"/>
</dbReference>
<dbReference type="PANTHER" id="PTHR43439:SF2">
    <property type="entry name" value="ENZYME, PUTATIVE (JCVI)-RELATED"/>
    <property type="match status" value="1"/>
</dbReference>
<dbReference type="Gene3D" id="3.40.50.12780">
    <property type="entry name" value="N-terminal domain of ligase-like"/>
    <property type="match status" value="1"/>
</dbReference>
<dbReference type="Proteomes" id="UP000662466">
    <property type="component" value="Unassembled WGS sequence"/>
</dbReference>
<comment type="similarity">
    <text evidence="7">Belongs to the PP2C family.</text>
</comment>
<dbReference type="InterPro" id="IPR036047">
    <property type="entry name" value="F-box-like_dom_sf"/>
</dbReference>
<dbReference type="CDD" id="cd00143">
    <property type="entry name" value="PP2Cc"/>
    <property type="match status" value="1"/>
</dbReference>
<dbReference type="InterPro" id="IPR001789">
    <property type="entry name" value="Sig_transdc_resp-reg_receiver"/>
</dbReference>
<evidence type="ECO:0000259" key="11">
    <source>
        <dbReference type="PROSITE" id="PS51746"/>
    </source>
</evidence>
<gene>
    <name evidence="12" type="ORF">CNMCM6106_005514</name>
</gene>